<protein>
    <submittedName>
        <fullName evidence="1">Uncharacterized protein</fullName>
    </submittedName>
</protein>
<dbReference type="Proteomes" id="UP000198415">
    <property type="component" value="Unassembled WGS sequence"/>
</dbReference>
<dbReference type="AlphaFoldDB" id="A0A239C7H5"/>
<dbReference type="OrthoDB" id="3695075at2"/>
<dbReference type="RefSeq" id="WP_089295863.1">
    <property type="nucleotide sequence ID" value="NZ_BOMU01000132.1"/>
</dbReference>
<keyword evidence="2" id="KW-1185">Reference proteome</keyword>
<gene>
    <name evidence="1" type="ORF">SAMN06264365_1113</name>
</gene>
<evidence type="ECO:0000313" key="2">
    <source>
        <dbReference type="Proteomes" id="UP000198415"/>
    </source>
</evidence>
<proteinExistence type="predicted"/>
<organism evidence="1 2">
    <name type="scientific">Actinoplanes regularis</name>
    <dbReference type="NCBI Taxonomy" id="52697"/>
    <lineage>
        <taxon>Bacteria</taxon>
        <taxon>Bacillati</taxon>
        <taxon>Actinomycetota</taxon>
        <taxon>Actinomycetes</taxon>
        <taxon>Micromonosporales</taxon>
        <taxon>Micromonosporaceae</taxon>
        <taxon>Actinoplanes</taxon>
    </lineage>
</organism>
<accession>A0A239C7H5</accession>
<name>A0A239C7H5_9ACTN</name>
<reference evidence="1 2" key="1">
    <citation type="submission" date="2017-06" db="EMBL/GenBank/DDBJ databases">
        <authorList>
            <person name="Kim H.J."/>
            <person name="Triplett B.A."/>
        </authorList>
    </citation>
    <scope>NUCLEOTIDE SEQUENCE [LARGE SCALE GENOMIC DNA]</scope>
    <source>
        <strain evidence="1 2">DSM 43151</strain>
    </source>
</reference>
<evidence type="ECO:0000313" key="1">
    <source>
        <dbReference type="EMBL" id="SNS15618.1"/>
    </source>
</evidence>
<dbReference type="EMBL" id="FZNR01000011">
    <property type="protein sequence ID" value="SNS15618.1"/>
    <property type="molecule type" value="Genomic_DNA"/>
</dbReference>
<sequence length="144" mass="16116">MVLGPDGLGPLKLRMPLDEALATGMLHHEQVREASRECSESRKYRTYWMRGQKEGLVWLTPELGVVGIWAYGDIATPEGIRLGSSREMVERAYPDAFDLVGEINYGRSSAKVPGNGDRATYRFSTRFDEVSALSIEVTGQRCIY</sequence>